<gene>
    <name evidence="2" type="ORF">J2Z21_003763</name>
</gene>
<evidence type="ECO:0000313" key="3">
    <source>
        <dbReference type="Proteomes" id="UP001519309"/>
    </source>
</evidence>
<dbReference type="Proteomes" id="UP001519309">
    <property type="component" value="Unassembled WGS sequence"/>
</dbReference>
<organism evidence="2 3">
    <name type="scientific">Streptomyces griseochromogenes</name>
    <dbReference type="NCBI Taxonomy" id="68214"/>
    <lineage>
        <taxon>Bacteria</taxon>
        <taxon>Bacillati</taxon>
        <taxon>Actinomycetota</taxon>
        <taxon>Actinomycetes</taxon>
        <taxon>Kitasatosporales</taxon>
        <taxon>Streptomycetaceae</taxon>
        <taxon>Streptomyces</taxon>
    </lineage>
</organism>
<comment type="caution">
    <text evidence="2">The sequence shown here is derived from an EMBL/GenBank/DDBJ whole genome shotgun (WGS) entry which is preliminary data.</text>
</comment>
<evidence type="ECO:0000313" key="2">
    <source>
        <dbReference type="EMBL" id="MBP2050813.1"/>
    </source>
</evidence>
<feature type="domain" description="DUF5753" evidence="1">
    <location>
        <begin position="2"/>
        <end position="155"/>
    </location>
</feature>
<dbReference type="EMBL" id="JAGGLP010000007">
    <property type="protein sequence ID" value="MBP2050813.1"/>
    <property type="molecule type" value="Genomic_DNA"/>
</dbReference>
<keyword evidence="3" id="KW-1185">Reference proteome</keyword>
<protein>
    <recommendedName>
        <fullName evidence="1">DUF5753 domain-containing protein</fullName>
    </recommendedName>
</protein>
<name>A0ABS4LTS3_9ACTN</name>
<reference evidence="2 3" key="1">
    <citation type="submission" date="2021-03" db="EMBL/GenBank/DDBJ databases">
        <title>Genomic Encyclopedia of Type Strains, Phase IV (KMG-IV): sequencing the most valuable type-strain genomes for metagenomic binning, comparative biology and taxonomic classification.</title>
        <authorList>
            <person name="Goeker M."/>
        </authorList>
    </citation>
    <scope>NUCLEOTIDE SEQUENCE [LARGE SCALE GENOMIC DNA]</scope>
    <source>
        <strain evidence="2 3">DSM 40499</strain>
    </source>
</reference>
<dbReference type="Pfam" id="PF19054">
    <property type="entry name" value="DUF5753"/>
    <property type="match status" value="1"/>
</dbReference>
<accession>A0ABS4LTS3</accession>
<sequence>MQTSDYARALAIGNGHWEDPDEIEPFVESRMVRQARLEGESPLELWAVVHESALRQLVGGREVMRAQLGHLLDVARRPNVKLQVLPYLAGAYPGMTSAFTIVSFAEPGALDVVHVDTTSSAVWLESNTDADHHNALFDRITRLSLAQRNSVRLIDGILKEM</sequence>
<evidence type="ECO:0000259" key="1">
    <source>
        <dbReference type="Pfam" id="PF19054"/>
    </source>
</evidence>
<proteinExistence type="predicted"/>
<dbReference type="InterPro" id="IPR043917">
    <property type="entry name" value="DUF5753"/>
</dbReference>